<name>A0A1T5N3Y3_9BACT</name>
<dbReference type="Pfam" id="PF13517">
    <property type="entry name" value="FG-GAP_3"/>
    <property type="match status" value="1"/>
</dbReference>
<dbReference type="PROSITE" id="PS51257">
    <property type="entry name" value="PROKAR_LIPOPROTEIN"/>
    <property type="match status" value="1"/>
</dbReference>
<reference evidence="2 3" key="1">
    <citation type="submission" date="2017-02" db="EMBL/GenBank/DDBJ databases">
        <authorList>
            <person name="Peterson S.W."/>
        </authorList>
    </citation>
    <scope>NUCLEOTIDE SEQUENCE [LARGE SCALE GENOMIC DNA]</scope>
    <source>
        <strain evidence="2 3">DSM 18108</strain>
    </source>
</reference>
<accession>A0A1T5N3Y3</accession>
<keyword evidence="1" id="KW-0732">Signal</keyword>
<sequence>MGTKTKATDLPLVWSVALILLYGCAGNKADHRRAIAEKYCSSCHQFPEPDLLPVHIWANGVLPTMGAFADIYKDRSGEYKLLPPALQQLRDPAIASMRTAIPLDDWNEIVAWYTTLAPEEIAQPEFPVRLPGNNFSLKLPPKKSASFTSCIYYDEKAKLLFQSDINKHILRVSDPALRQLDSLDNSTVVDMAPAGAGRYLLTHIGSLNPGGVTRNGAVEEITIAANKIVKRKILYDGLYRPVQSLMLDDELVVCEFGFMEGGLSIFTKAGKKVIVNLPGAERMYVEDIDGDGKKDIWVLFAQGKEGIFQLLNKGNGNFELKEVLTFPPSYGATYFQLADMDGDGRRDIIFTCGDNADQSPVLKPYHGIYIFRNMGNTYRQVFFQPLYGCYKAVPVDLDKDGRLDLAAISFFADFAQHPDLALTYLLQKKEGKFELHTDKQVAGLGRWVCMDVKDFNGDGKPDIIAGNMAAKPGNNQYLMKYWMNGPEFIIWENRY</sequence>
<dbReference type="AlphaFoldDB" id="A0A1T5N3Y3"/>
<evidence type="ECO:0000313" key="2">
    <source>
        <dbReference type="EMBL" id="SKC95176.1"/>
    </source>
</evidence>
<dbReference type="RefSeq" id="WP_079467617.1">
    <property type="nucleotide sequence ID" value="NZ_FUZZ01000001.1"/>
</dbReference>
<dbReference type="STRING" id="393003.SAMN05660461_0268"/>
<dbReference type="PANTHER" id="PTHR44103">
    <property type="entry name" value="PROPROTEIN CONVERTASE P"/>
    <property type="match status" value="1"/>
</dbReference>
<dbReference type="InterPro" id="IPR028994">
    <property type="entry name" value="Integrin_alpha_N"/>
</dbReference>
<evidence type="ECO:0000256" key="1">
    <source>
        <dbReference type="ARBA" id="ARBA00022729"/>
    </source>
</evidence>
<dbReference type="InterPro" id="IPR013517">
    <property type="entry name" value="FG-GAP"/>
</dbReference>
<proteinExistence type="predicted"/>
<organism evidence="2 3">
    <name type="scientific">Chitinophaga ginsengisegetis</name>
    <dbReference type="NCBI Taxonomy" id="393003"/>
    <lineage>
        <taxon>Bacteria</taxon>
        <taxon>Pseudomonadati</taxon>
        <taxon>Bacteroidota</taxon>
        <taxon>Chitinophagia</taxon>
        <taxon>Chitinophagales</taxon>
        <taxon>Chitinophagaceae</taxon>
        <taxon>Chitinophaga</taxon>
    </lineage>
</organism>
<gene>
    <name evidence="2" type="ORF">SAMN05660461_0268</name>
</gene>
<protein>
    <submittedName>
        <fullName evidence="2">Repeat domain-containing protein</fullName>
    </submittedName>
</protein>
<dbReference type="PANTHER" id="PTHR44103:SF1">
    <property type="entry name" value="PROPROTEIN CONVERTASE P"/>
    <property type="match status" value="1"/>
</dbReference>
<dbReference type="EMBL" id="FUZZ01000001">
    <property type="protein sequence ID" value="SKC95176.1"/>
    <property type="molecule type" value="Genomic_DNA"/>
</dbReference>
<dbReference type="Gene3D" id="2.130.10.130">
    <property type="entry name" value="Integrin alpha, N-terminal"/>
    <property type="match status" value="1"/>
</dbReference>
<evidence type="ECO:0000313" key="3">
    <source>
        <dbReference type="Proteomes" id="UP000190166"/>
    </source>
</evidence>
<keyword evidence="3" id="KW-1185">Reference proteome</keyword>
<dbReference type="SUPFAM" id="SSF69318">
    <property type="entry name" value="Integrin alpha N-terminal domain"/>
    <property type="match status" value="1"/>
</dbReference>
<dbReference type="Proteomes" id="UP000190166">
    <property type="component" value="Unassembled WGS sequence"/>
</dbReference>